<protein>
    <submittedName>
        <fullName evidence="2">Uncharacterized protein</fullName>
    </submittedName>
</protein>
<keyword evidence="3" id="KW-1185">Reference proteome</keyword>
<sequence>MSSSLTRTVAKRALVLPRAAFAVPAQRTFTTSLANQKTATESVKDGLKKVDRVVSDNIAIPAVDAVAAARDMAKDGVDKISHSDTAAQAEELKGQAKGKANEWEGRAKGAAKEAEGKAKGAAEELKQKL</sequence>
<evidence type="ECO:0000313" key="2">
    <source>
        <dbReference type="EMBL" id="CAH0037873.1"/>
    </source>
</evidence>
<organism evidence="2 3">
    <name type="scientific">Clonostachys solani</name>
    <dbReference type="NCBI Taxonomy" id="160281"/>
    <lineage>
        <taxon>Eukaryota</taxon>
        <taxon>Fungi</taxon>
        <taxon>Dikarya</taxon>
        <taxon>Ascomycota</taxon>
        <taxon>Pezizomycotina</taxon>
        <taxon>Sordariomycetes</taxon>
        <taxon>Hypocreomycetidae</taxon>
        <taxon>Hypocreales</taxon>
        <taxon>Bionectriaceae</taxon>
        <taxon>Clonostachys</taxon>
    </lineage>
</organism>
<reference evidence="2" key="1">
    <citation type="submission" date="2021-10" db="EMBL/GenBank/DDBJ databases">
        <authorList>
            <person name="Piombo E."/>
        </authorList>
    </citation>
    <scope>NUCLEOTIDE SEQUENCE</scope>
</reference>
<dbReference type="EMBL" id="CABFOC020000002">
    <property type="protein sequence ID" value="CAH0037873.1"/>
    <property type="molecule type" value="Genomic_DNA"/>
</dbReference>
<gene>
    <name evidence="2" type="ORF">CSOL1703_00003045</name>
</gene>
<comment type="caution">
    <text evidence="2">The sequence shown here is derived from an EMBL/GenBank/DDBJ whole genome shotgun (WGS) entry which is preliminary data.</text>
</comment>
<proteinExistence type="predicted"/>
<evidence type="ECO:0000256" key="1">
    <source>
        <dbReference type="SAM" id="MobiDB-lite"/>
    </source>
</evidence>
<dbReference type="AlphaFoldDB" id="A0A9N9VYP4"/>
<dbReference type="OrthoDB" id="4023585at2759"/>
<name>A0A9N9VYP4_9HYPO</name>
<evidence type="ECO:0000313" key="3">
    <source>
        <dbReference type="Proteomes" id="UP000775872"/>
    </source>
</evidence>
<dbReference type="Proteomes" id="UP000775872">
    <property type="component" value="Unassembled WGS sequence"/>
</dbReference>
<accession>A0A9N9VYP4</accession>
<feature type="region of interest" description="Disordered" evidence="1">
    <location>
        <begin position="90"/>
        <end position="129"/>
    </location>
</feature>